<evidence type="ECO:0000256" key="4">
    <source>
        <dbReference type="SAM" id="Phobius"/>
    </source>
</evidence>
<feature type="transmembrane region" description="Helical" evidence="4">
    <location>
        <begin position="356"/>
        <end position="374"/>
    </location>
</feature>
<dbReference type="GO" id="GO:0005886">
    <property type="term" value="C:plasma membrane"/>
    <property type="evidence" value="ECO:0007669"/>
    <property type="project" value="TreeGrafter"/>
</dbReference>
<evidence type="ECO:0000313" key="5">
    <source>
        <dbReference type="EMBL" id="SFN89945.1"/>
    </source>
</evidence>
<evidence type="ECO:0000256" key="2">
    <source>
        <dbReference type="ARBA" id="ARBA00022989"/>
    </source>
</evidence>
<sequence length="388" mass="42054">MKQITPFILVLAAFGIQLSSGINYITFPLVLQSQGATNALIGFIMSCDILALIVFSSRISLLVKKLGVINTIIICSLVRCAVVYFLSNNDMIVGWIAGMFIYGLTTNALLVVVQTWLNMVSVGKLKGLIMGLFSSALSLGIALAPIILRFTDMHSRLPFIISSMISLLVLATMLTVVKSRPSFHSDKRARIGFVFKHAKLILLSAVVGGFCFFGLPSFLTIYGIKNGLKAEDAALLLTMFMLGSVTLGMIVSTLSAFYSHYRLVFICVCVSVFCASFLSLAIYSHLFVALGLLYLWGGCMGGIYALGLNIIGEQFRQEDQMSANMSYTLMDALGGMIGLCIIGTSMDIVGAEGLSYTIVVAAMCYLVYFFRSIASRFSVVRNLADPAT</sequence>
<dbReference type="Gene3D" id="1.20.1250.20">
    <property type="entry name" value="MFS general substrate transporter like domains"/>
    <property type="match status" value="1"/>
</dbReference>
<gene>
    <name evidence="5" type="ORF">SAMN04488056_102336</name>
</gene>
<dbReference type="EMBL" id="FOVR01000002">
    <property type="protein sequence ID" value="SFN89945.1"/>
    <property type="molecule type" value="Genomic_DNA"/>
</dbReference>
<feature type="transmembrane region" description="Helical" evidence="4">
    <location>
        <begin position="198"/>
        <end position="221"/>
    </location>
</feature>
<keyword evidence="2 4" id="KW-1133">Transmembrane helix</keyword>
<feature type="transmembrane region" description="Helical" evidence="4">
    <location>
        <begin position="37"/>
        <end position="55"/>
    </location>
</feature>
<dbReference type="PANTHER" id="PTHR23521">
    <property type="entry name" value="TRANSPORTER MFS SUPERFAMILY"/>
    <property type="match status" value="1"/>
</dbReference>
<feature type="transmembrane region" description="Helical" evidence="4">
    <location>
        <begin position="332"/>
        <end position="350"/>
    </location>
</feature>
<feature type="transmembrane region" description="Helical" evidence="4">
    <location>
        <begin position="92"/>
        <end position="117"/>
    </location>
</feature>
<feature type="transmembrane region" description="Helical" evidence="4">
    <location>
        <begin position="263"/>
        <end position="286"/>
    </location>
</feature>
<dbReference type="GO" id="GO:0022857">
    <property type="term" value="F:transmembrane transporter activity"/>
    <property type="evidence" value="ECO:0007669"/>
    <property type="project" value="InterPro"/>
</dbReference>
<feature type="transmembrane region" description="Helical" evidence="4">
    <location>
        <begin position="233"/>
        <end position="251"/>
    </location>
</feature>
<feature type="transmembrane region" description="Helical" evidence="4">
    <location>
        <begin position="67"/>
        <end position="86"/>
    </location>
</feature>
<feature type="transmembrane region" description="Helical" evidence="4">
    <location>
        <begin position="292"/>
        <end position="311"/>
    </location>
</feature>
<evidence type="ECO:0000256" key="3">
    <source>
        <dbReference type="ARBA" id="ARBA00023136"/>
    </source>
</evidence>
<dbReference type="SUPFAM" id="SSF103473">
    <property type="entry name" value="MFS general substrate transporter"/>
    <property type="match status" value="1"/>
</dbReference>
<organism evidence="5 6">
    <name type="scientific">Cohaesibacter marisflavi</name>
    <dbReference type="NCBI Taxonomy" id="655353"/>
    <lineage>
        <taxon>Bacteria</taxon>
        <taxon>Pseudomonadati</taxon>
        <taxon>Pseudomonadota</taxon>
        <taxon>Alphaproteobacteria</taxon>
        <taxon>Hyphomicrobiales</taxon>
        <taxon>Cohaesibacteraceae</taxon>
    </lineage>
</organism>
<dbReference type="Proteomes" id="UP000199236">
    <property type="component" value="Unassembled WGS sequence"/>
</dbReference>
<protein>
    <submittedName>
        <fullName evidence="5">Fucose permease</fullName>
    </submittedName>
</protein>
<name>A0A1I5CSH7_9HYPH</name>
<dbReference type="AlphaFoldDB" id="A0A1I5CSH7"/>
<dbReference type="PANTHER" id="PTHR23521:SF2">
    <property type="entry name" value="TRANSPORTER MFS SUPERFAMILY"/>
    <property type="match status" value="1"/>
</dbReference>
<keyword evidence="6" id="KW-1185">Reference proteome</keyword>
<proteinExistence type="predicted"/>
<feature type="transmembrane region" description="Helical" evidence="4">
    <location>
        <begin position="129"/>
        <end position="151"/>
    </location>
</feature>
<dbReference type="InterPro" id="IPR011701">
    <property type="entry name" value="MFS"/>
</dbReference>
<feature type="transmembrane region" description="Helical" evidence="4">
    <location>
        <begin position="157"/>
        <end position="177"/>
    </location>
</feature>
<accession>A0A1I5CSH7</accession>
<keyword evidence="1 4" id="KW-0812">Transmembrane</keyword>
<keyword evidence="3 4" id="KW-0472">Membrane</keyword>
<dbReference type="Pfam" id="PF07690">
    <property type="entry name" value="MFS_1"/>
    <property type="match status" value="1"/>
</dbReference>
<dbReference type="InterPro" id="IPR036259">
    <property type="entry name" value="MFS_trans_sf"/>
</dbReference>
<dbReference type="STRING" id="655353.SAMN04488056_102336"/>
<reference evidence="5 6" key="1">
    <citation type="submission" date="2016-10" db="EMBL/GenBank/DDBJ databases">
        <authorList>
            <person name="de Groot N.N."/>
        </authorList>
    </citation>
    <scope>NUCLEOTIDE SEQUENCE [LARGE SCALE GENOMIC DNA]</scope>
    <source>
        <strain evidence="5 6">CGMCC 1.9157</strain>
    </source>
</reference>
<evidence type="ECO:0000256" key="1">
    <source>
        <dbReference type="ARBA" id="ARBA00022692"/>
    </source>
</evidence>
<evidence type="ECO:0000313" key="6">
    <source>
        <dbReference type="Proteomes" id="UP000199236"/>
    </source>
</evidence>
<dbReference type="RefSeq" id="WP_090069680.1">
    <property type="nucleotide sequence ID" value="NZ_FOVR01000002.1"/>
</dbReference>
<dbReference type="OrthoDB" id="9797524at2"/>